<evidence type="ECO:0000313" key="3">
    <source>
        <dbReference type="EMBL" id="KAF4028882.1"/>
    </source>
</evidence>
<reference evidence="3" key="1">
    <citation type="submission" date="2020-04" db="EMBL/GenBank/DDBJ databases">
        <title>Hybrid Assembly of Korean Phytophthora infestans isolates.</title>
        <authorList>
            <person name="Prokchorchik M."/>
            <person name="Lee Y."/>
            <person name="Seo J."/>
            <person name="Cho J.-H."/>
            <person name="Park Y.-E."/>
            <person name="Jang D.-C."/>
            <person name="Im J.-S."/>
            <person name="Choi J.-G."/>
            <person name="Park H.-J."/>
            <person name="Lee G.-B."/>
            <person name="Lee Y.-G."/>
            <person name="Hong S.-Y."/>
            <person name="Cho K."/>
            <person name="Sohn K.H."/>
        </authorList>
    </citation>
    <scope>NUCLEOTIDE SEQUENCE</scope>
    <source>
        <strain evidence="3">KR_1_A1</strain>
    </source>
</reference>
<protein>
    <submittedName>
        <fullName evidence="3">Galactose oxidase central domain</fullName>
    </submittedName>
</protein>
<dbReference type="Gene3D" id="3.30.710.10">
    <property type="entry name" value="Potassium Channel Kv1.1, Chain A"/>
    <property type="match status" value="1"/>
</dbReference>
<dbReference type="InterPro" id="IPR006652">
    <property type="entry name" value="Kelch_1"/>
</dbReference>
<dbReference type="InterPro" id="IPR011043">
    <property type="entry name" value="Gal_Oxase/kelch_b-propeller"/>
</dbReference>
<dbReference type="AlphaFoldDB" id="A0A833W531"/>
<evidence type="ECO:0000256" key="2">
    <source>
        <dbReference type="ARBA" id="ARBA00022737"/>
    </source>
</evidence>
<organism evidence="3 4">
    <name type="scientific">Phytophthora infestans</name>
    <name type="common">Potato late blight agent</name>
    <name type="synonym">Botrytis infestans</name>
    <dbReference type="NCBI Taxonomy" id="4787"/>
    <lineage>
        <taxon>Eukaryota</taxon>
        <taxon>Sar</taxon>
        <taxon>Stramenopiles</taxon>
        <taxon>Oomycota</taxon>
        <taxon>Peronosporomycetes</taxon>
        <taxon>Peronosporales</taxon>
        <taxon>Peronosporaceae</taxon>
        <taxon>Phytophthora</taxon>
    </lineage>
</organism>
<dbReference type="SUPFAM" id="SSF54695">
    <property type="entry name" value="POZ domain"/>
    <property type="match status" value="1"/>
</dbReference>
<accession>A0A833W531</accession>
<evidence type="ECO:0000313" key="4">
    <source>
        <dbReference type="Proteomes" id="UP000602510"/>
    </source>
</evidence>
<dbReference type="Pfam" id="PF13415">
    <property type="entry name" value="Beta-prop_FBX42"/>
    <property type="match status" value="1"/>
</dbReference>
<sequence>MALQPSSRAWAPVPCENPSAAPCHRSLHVCAVRKDSLFIFGGYDGSNRINDFYEFNFKHSFYVFAGFDGSSRVNDFIEYNICTSMRTVTQRWSNVVVSAGLPPTARHSHAAVVYDKSMYCFGGYDGSYRNDFHEFNFETNTWSLVAATGRVPRPRYRSSLVVHNHTCVLFGGHDGSRHLNDVHVYDFDTQVWSLLATEGPAPIARDSHVAVIHSNSMYIFGGSTGTAVNDFYELDLEVNTWQPMQFNGQPPGQRFCHVGTAYDSSLIIFGGYDGSSRLNDFKQFRFGEEEFQLEIPESTLINDLRMLVNNDVMSDVTFVGVGGPVYGHKILCIRCSYFNAMLTGEVTLRRCWED</sequence>
<dbReference type="SUPFAM" id="SSF117281">
    <property type="entry name" value="Kelch motif"/>
    <property type="match status" value="1"/>
</dbReference>
<dbReference type="InterPro" id="IPR015915">
    <property type="entry name" value="Kelch-typ_b-propeller"/>
</dbReference>
<dbReference type="Proteomes" id="UP000602510">
    <property type="component" value="Unassembled WGS sequence"/>
</dbReference>
<keyword evidence="1" id="KW-0880">Kelch repeat</keyword>
<dbReference type="InterPro" id="IPR011333">
    <property type="entry name" value="SKP1/BTB/POZ_sf"/>
</dbReference>
<dbReference type="Pfam" id="PF01344">
    <property type="entry name" value="Kelch_1"/>
    <property type="match status" value="1"/>
</dbReference>
<comment type="caution">
    <text evidence="3">The sequence shown here is derived from an EMBL/GenBank/DDBJ whole genome shotgun (WGS) entry which is preliminary data.</text>
</comment>
<name>A0A833W531_PHYIN</name>
<keyword evidence="4" id="KW-1185">Reference proteome</keyword>
<keyword evidence="2" id="KW-0677">Repeat</keyword>
<dbReference type="EMBL" id="WSZM01000939">
    <property type="protein sequence ID" value="KAF4028882.1"/>
    <property type="molecule type" value="Genomic_DNA"/>
</dbReference>
<dbReference type="PANTHER" id="PTHR46093:SF18">
    <property type="entry name" value="FIBRONECTIN TYPE-III DOMAIN-CONTAINING PROTEIN"/>
    <property type="match status" value="1"/>
</dbReference>
<evidence type="ECO:0000256" key="1">
    <source>
        <dbReference type="ARBA" id="ARBA00022441"/>
    </source>
</evidence>
<proteinExistence type="predicted"/>
<dbReference type="SMART" id="SM00612">
    <property type="entry name" value="Kelch"/>
    <property type="match status" value="3"/>
</dbReference>
<dbReference type="PANTHER" id="PTHR46093">
    <property type="entry name" value="ACYL-COA-BINDING DOMAIN-CONTAINING PROTEIN 5"/>
    <property type="match status" value="1"/>
</dbReference>
<gene>
    <name evidence="3" type="ORF">GN244_ATG19416</name>
</gene>
<dbReference type="SUPFAM" id="SSF50965">
    <property type="entry name" value="Galactose oxidase, central domain"/>
    <property type="match status" value="1"/>
</dbReference>
<dbReference type="Gene3D" id="2.120.10.80">
    <property type="entry name" value="Kelch-type beta propeller"/>
    <property type="match status" value="3"/>
</dbReference>